<dbReference type="Gene3D" id="3.10.450.30">
    <property type="entry name" value="Microbial ribonucleases"/>
    <property type="match status" value="1"/>
</dbReference>
<sequence>MVQIKSSAMLVVSLMGSMGLTAPSNPPLATTTPMNETINGTSTVDRSAALAGFKCHNTIYPGGIRFNSATVFGNVAAFPSSGEKQASGYPHEFTNFQNFVWKFNIWACSHHTLYEMPVFSDGSLYKWDKKRDGPGGQNPGPVRAIYTRPDDGKDFCGLVAHTAGNAGPFALCDEV</sequence>
<feature type="signal peptide" evidence="5">
    <location>
        <begin position="1"/>
        <end position="23"/>
    </location>
</feature>
<dbReference type="InterPro" id="IPR016191">
    <property type="entry name" value="Ribonuclease/ribotoxin"/>
</dbReference>
<dbReference type="GO" id="GO:0004521">
    <property type="term" value="F:RNA endonuclease activity"/>
    <property type="evidence" value="ECO:0007669"/>
    <property type="project" value="InterPro"/>
</dbReference>
<evidence type="ECO:0000256" key="2">
    <source>
        <dbReference type="ARBA" id="ARBA00022729"/>
    </source>
</evidence>
<keyword evidence="7" id="KW-1185">Reference proteome</keyword>
<dbReference type="InterPro" id="IPR048269">
    <property type="entry name" value="RNase_U2"/>
</dbReference>
<dbReference type="Pfam" id="PF00545">
    <property type="entry name" value="Ribonuclease"/>
    <property type="match status" value="1"/>
</dbReference>
<dbReference type="AlphaFoldDB" id="A0AAE0NTW5"/>
<gene>
    <name evidence="6" type="ORF">B0H63DRAFT_509415</name>
</gene>
<evidence type="ECO:0000256" key="1">
    <source>
        <dbReference type="ARBA" id="ARBA00022722"/>
    </source>
</evidence>
<dbReference type="GO" id="GO:0003723">
    <property type="term" value="F:RNA binding"/>
    <property type="evidence" value="ECO:0007669"/>
    <property type="project" value="InterPro"/>
</dbReference>
<dbReference type="Proteomes" id="UP001285441">
    <property type="component" value="Unassembled WGS sequence"/>
</dbReference>
<dbReference type="InterPro" id="IPR000026">
    <property type="entry name" value="N1-like"/>
</dbReference>
<name>A0AAE0NTW5_9PEZI</name>
<keyword evidence="1" id="KW-0540">Nuclease</keyword>
<dbReference type="EMBL" id="JAULSW010000003">
    <property type="protein sequence ID" value="KAK3387663.1"/>
    <property type="molecule type" value="Genomic_DNA"/>
</dbReference>
<evidence type="ECO:0000256" key="4">
    <source>
        <dbReference type="ARBA" id="ARBA00023157"/>
    </source>
</evidence>
<keyword evidence="3" id="KW-0378">Hydrolase</keyword>
<evidence type="ECO:0000313" key="7">
    <source>
        <dbReference type="Proteomes" id="UP001285441"/>
    </source>
</evidence>
<keyword evidence="4" id="KW-1015">Disulfide bond</keyword>
<protein>
    <submittedName>
        <fullName evidence="6">Ribonuclease/ribotoxin</fullName>
    </submittedName>
</protein>
<comment type="caution">
    <text evidence="6">The sequence shown here is derived from an EMBL/GenBank/DDBJ whole genome shotgun (WGS) entry which is preliminary data.</text>
</comment>
<organism evidence="6 7">
    <name type="scientific">Podospora didyma</name>
    <dbReference type="NCBI Taxonomy" id="330526"/>
    <lineage>
        <taxon>Eukaryota</taxon>
        <taxon>Fungi</taxon>
        <taxon>Dikarya</taxon>
        <taxon>Ascomycota</taxon>
        <taxon>Pezizomycotina</taxon>
        <taxon>Sordariomycetes</taxon>
        <taxon>Sordariomycetidae</taxon>
        <taxon>Sordariales</taxon>
        <taxon>Podosporaceae</taxon>
        <taxon>Podospora</taxon>
    </lineage>
</organism>
<reference evidence="6" key="1">
    <citation type="journal article" date="2023" name="Mol. Phylogenet. Evol.">
        <title>Genome-scale phylogeny and comparative genomics of the fungal order Sordariales.</title>
        <authorList>
            <person name="Hensen N."/>
            <person name="Bonometti L."/>
            <person name="Westerberg I."/>
            <person name="Brannstrom I.O."/>
            <person name="Guillou S."/>
            <person name="Cros-Aarteil S."/>
            <person name="Calhoun S."/>
            <person name="Haridas S."/>
            <person name="Kuo A."/>
            <person name="Mondo S."/>
            <person name="Pangilinan J."/>
            <person name="Riley R."/>
            <person name="LaButti K."/>
            <person name="Andreopoulos B."/>
            <person name="Lipzen A."/>
            <person name="Chen C."/>
            <person name="Yan M."/>
            <person name="Daum C."/>
            <person name="Ng V."/>
            <person name="Clum A."/>
            <person name="Steindorff A."/>
            <person name="Ohm R.A."/>
            <person name="Martin F."/>
            <person name="Silar P."/>
            <person name="Natvig D.O."/>
            <person name="Lalanne C."/>
            <person name="Gautier V."/>
            <person name="Ament-Velasquez S.L."/>
            <person name="Kruys A."/>
            <person name="Hutchinson M.I."/>
            <person name="Powell A.J."/>
            <person name="Barry K."/>
            <person name="Miller A.N."/>
            <person name="Grigoriev I.V."/>
            <person name="Debuchy R."/>
            <person name="Gladieux P."/>
            <person name="Hiltunen Thoren M."/>
            <person name="Johannesson H."/>
        </authorList>
    </citation>
    <scope>NUCLEOTIDE SEQUENCE</scope>
    <source>
        <strain evidence="6">CBS 232.78</strain>
    </source>
</reference>
<keyword evidence="2 5" id="KW-0732">Signal</keyword>
<evidence type="ECO:0000313" key="6">
    <source>
        <dbReference type="EMBL" id="KAK3387663.1"/>
    </source>
</evidence>
<reference evidence="6" key="2">
    <citation type="submission" date="2023-06" db="EMBL/GenBank/DDBJ databases">
        <authorList>
            <consortium name="Lawrence Berkeley National Laboratory"/>
            <person name="Haridas S."/>
            <person name="Hensen N."/>
            <person name="Bonometti L."/>
            <person name="Westerberg I."/>
            <person name="Brannstrom I.O."/>
            <person name="Guillou S."/>
            <person name="Cros-Aarteil S."/>
            <person name="Calhoun S."/>
            <person name="Kuo A."/>
            <person name="Mondo S."/>
            <person name="Pangilinan J."/>
            <person name="Riley R."/>
            <person name="LaButti K."/>
            <person name="Andreopoulos B."/>
            <person name="Lipzen A."/>
            <person name="Chen C."/>
            <person name="Yanf M."/>
            <person name="Daum C."/>
            <person name="Ng V."/>
            <person name="Clum A."/>
            <person name="Steindorff A."/>
            <person name="Ohm R."/>
            <person name="Martin F."/>
            <person name="Silar P."/>
            <person name="Natvig D."/>
            <person name="Lalanne C."/>
            <person name="Gautier V."/>
            <person name="Ament-velasquez S.L."/>
            <person name="Kruys A."/>
            <person name="Hutchinson M.I."/>
            <person name="Powell A.J."/>
            <person name="Barry K."/>
            <person name="Miller A.N."/>
            <person name="Grigoriev I.V."/>
            <person name="Debuchy R."/>
            <person name="Gladieux P."/>
            <person name="Thoren M.H."/>
            <person name="Johannesson H."/>
        </authorList>
    </citation>
    <scope>NUCLEOTIDE SEQUENCE</scope>
    <source>
        <strain evidence="6">CBS 232.78</strain>
    </source>
</reference>
<accession>A0AAE0NTW5</accession>
<evidence type="ECO:0000256" key="3">
    <source>
        <dbReference type="ARBA" id="ARBA00022801"/>
    </source>
</evidence>
<dbReference type="PIRSF" id="PIRSF037430">
    <property type="entry name" value="RNase_U2"/>
    <property type="match status" value="1"/>
</dbReference>
<dbReference type="GO" id="GO:0016787">
    <property type="term" value="F:hydrolase activity"/>
    <property type="evidence" value="ECO:0007669"/>
    <property type="project" value="UniProtKB-KW"/>
</dbReference>
<evidence type="ECO:0000256" key="5">
    <source>
        <dbReference type="SAM" id="SignalP"/>
    </source>
</evidence>
<proteinExistence type="predicted"/>
<dbReference type="SUPFAM" id="SSF53933">
    <property type="entry name" value="Microbial ribonucleases"/>
    <property type="match status" value="1"/>
</dbReference>
<feature type="chain" id="PRO_5042038684" evidence="5">
    <location>
        <begin position="24"/>
        <end position="175"/>
    </location>
</feature>